<keyword evidence="4" id="KW-1185">Reference proteome</keyword>
<reference evidence="3 4" key="1">
    <citation type="submission" date="2020-08" db="EMBL/GenBank/DDBJ databases">
        <title>Genomic Encyclopedia of Type Strains, Phase III (KMG-III): the genomes of soil and plant-associated and newly described type strains.</title>
        <authorList>
            <person name="Whitman W."/>
        </authorList>
    </citation>
    <scope>NUCLEOTIDE SEQUENCE [LARGE SCALE GENOMIC DNA]</scope>
    <source>
        <strain evidence="3 4">CECT 8799</strain>
    </source>
</reference>
<evidence type="ECO:0008006" key="5">
    <source>
        <dbReference type="Google" id="ProtNLM"/>
    </source>
</evidence>
<sequence>MSLPFSKCKLAFGLLISTISAGAVADHSWGNYHWAKNTSSFDLQVVDSVTSDWQSELNNTLSQWSSSSVLNLAITSGDDTSNTRKRCPMVTGQMRVCNAAYGNNGWLGLASIGLDSNGHIDQGTAKVNDTYSSYWQDQTEKNHVMCQEVGHVFGLGHTSEDGSSQSTCMDYSNDPNSQWPNQHDYQMLSDIYNHLDSYNSYADGGSSDGGSCNAPPGKGCNKNSNGAVPLGVRVHRDHDREVWVAARNDGGLWVHHIRRVPEEYLDH</sequence>
<evidence type="ECO:0000256" key="1">
    <source>
        <dbReference type="SAM" id="MobiDB-lite"/>
    </source>
</evidence>
<keyword evidence="2" id="KW-0732">Signal</keyword>
<dbReference type="EMBL" id="JACHWZ010000022">
    <property type="protein sequence ID" value="MBB3062992.1"/>
    <property type="molecule type" value="Genomic_DNA"/>
</dbReference>
<dbReference type="SUPFAM" id="SSF55486">
    <property type="entry name" value="Metalloproteases ('zincins'), catalytic domain"/>
    <property type="match status" value="1"/>
</dbReference>
<dbReference type="InterPro" id="IPR024079">
    <property type="entry name" value="MetalloPept_cat_dom_sf"/>
</dbReference>
<feature type="compositionally biased region" description="Low complexity" evidence="1">
    <location>
        <begin position="203"/>
        <end position="214"/>
    </location>
</feature>
<dbReference type="Proteomes" id="UP000535937">
    <property type="component" value="Unassembled WGS sequence"/>
</dbReference>
<feature type="chain" id="PRO_5031263827" description="Matrixin" evidence="2">
    <location>
        <begin position="26"/>
        <end position="267"/>
    </location>
</feature>
<dbReference type="GO" id="GO:0008237">
    <property type="term" value="F:metallopeptidase activity"/>
    <property type="evidence" value="ECO:0007669"/>
    <property type="project" value="InterPro"/>
</dbReference>
<evidence type="ECO:0000313" key="4">
    <source>
        <dbReference type="Proteomes" id="UP000535937"/>
    </source>
</evidence>
<dbReference type="Gene3D" id="3.40.390.10">
    <property type="entry name" value="Collagenase (Catalytic Domain)"/>
    <property type="match status" value="1"/>
</dbReference>
<name>A0A7W4WFT9_9GAMM</name>
<dbReference type="AlphaFoldDB" id="A0A7W4WFT9"/>
<accession>A0A7W4WFT9</accession>
<proteinExistence type="predicted"/>
<gene>
    <name evidence="3" type="ORF">FHS09_003843</name>
</gene>
<dbReference type="RefSeq" id="WP_183462767.1">
    <property type="nucleotide sequence ID" value="NZ_JACHWZ010000022.1"/>
</dbReference>
<feature type="signal peptide" evidence="2">
    <location>
        <begin position="1"/>
        <end position="25"/>
    </location>
</feature>
<evidence type="ECO:0000313" key="3">
    <source>
        <dbReference type="EMBL" id="MBB3062992.1"/>
    </source>
</evidence>
<organism evidence="3 4">
    <name type="scientific">Microbulbifer rhizosphaerae</name>
    <dbReference type="NCBI Taxonomy" id="1562603"/>
    <lineage>
        <taxon>Bacteria</taxon>
        <taxon>Pseudomonadati</taxon>
        <taxon>Pseudomonadota</taxon>
        <taxon>Gammaproteobacteria</taxon>
        <taxon>Cellvibrionales</taxon>
        <taxon>Microbulbiferaceae</taxon>
        <taxon>Microbulbifer</taxon>
    </lineage>
</organism>
<comment type="caution">
    <text evidence="3">The sequence shown here is derived from an EMBL/GenBank/DDBJ whole genome shotgun (WGS) entry which is preliminary data.</text>
</comment>
<evidence type="ECO:0000256" key="2">
    <source>
        <dbReference type="SAM" id="SignalP"/>
    </source>
</evidence>
<feature type="region of interest" description="Disordered" evidence="1">
    <location>
        <begin position="203"/>
        <end position="225"/>
    </location>
</feature>
<protein>
    <recommendedName>
        <fullName evidence="5">Matrixin</fullName>
    </recommendedName>
</protein>